<reference evidence="1 2" key="1">
    <citation type="journal article" date="2021" name="Int. J. Syst. Evol. Microbiol.">
        <title>Amazonocrinis nigriterrae gen. nov., sp. nov., Atlanticothrix silvestris gen. nov., sp. nov. and Dendronalium phyllosphericum gen. nov., sp. nov., nostocacean cyanobacteria from Brazilian environments.</title>
        <authorList>
            <person name="Alvarenga D.O."/>
            <person name="Andreote A.P.D."/>
            <person name="Branco L.H.Z."/>
            <person name="Delbaje E."/>
            <person name="Cruz R.B."/>
            <person name="Varani A.M."/>
            <person name="Fiore M.F."/>
        </authorList>
    </citation>
    <scope>NUCLEOTIDE SEQUENCE [LARGE SCALE GENOMIC DNA]</scope>
    <source>
        <strain evidence="1 2">CENA357</strain>
    </source>
</reference>
<dbReference type="Proteomes" id="UP000599391">
    <property type="component" value="Unassembled WGS sequence"/>
</dbReference>
<protein>
    <submittedName>
        <fullName evidence="1">Uncharacterized protein</fullName>
    </submittedName>
</protein>
<keyword evidence="2" id="KW-1185">Reference proteome</keyword>
<dbReference type="AlphaFoldDB" id="A0A8J7HIW1"/>
<evidence type="ECO:0000313" key="1">
    <source>
        <dbReference type="EMBL" id="MBH8556373.1"/>
    </source>
</evidence>
<gene>
    <name evidence="1" type="ORF">I8751_29415</name>
</gene>
<comment type="caution">
    <text evidence="1">The sequence shown here is derived from an EMBL/GenBank/DDBJ whole genome shotgun (WGS) entry which is preliminary data.</text>
</comment>
<proteinExistence type="predicted"/>
<organism evidence="1 2">
    <name type="scientific">Atlanticothrix silvestris CENA357</name>
    <dbReference type="NCBI Taxonomy" id="1725252"/>
    <lineage>
        <taxon>Bacteria</taxon>
        <taxon>Bacillati</taxon>
        <taxon>Cyanobacteriota</taxon>
        <taxon>Cyanophyceae</taxon>
        <taxon>Nostocales</taxon>
        <taxon>Nodulariaceae</taxon>
        <taxon>Atlanticothrix</taxon>
        <taxon>Atlanticothrix silvestris</taxon>
    </lineage>
</organism>
<dbReference type="EMBL" id="JAECZB010000113">
    <property type="protein sequence ID" value="MBH8556373.1"/>
    <property type="molecule type" value="Genomic_DNA"/>
</dbReference>
<dbReference type="RefSeq" id="WP_214442563.1">
    <property type="nucleotide sequence ID" value="NZ_JAECZB010000113.1"/>
</dbReference>
<name>A0A8J7HIW1_9CYAN</name>
<sequence>MTELLEQAIIKLKSLPASQQDAMATMILEELEDEQRWDEAFSRSPDTLALLAAQAMVEYRAGKTQQLDPDTL</sequence>
<accession>A0A8J7HIW1</accession>
<evidence type="ECO:0000313" key="2">
    <source>
        <dbReference type="Proteomes" id="UP000599391"/>
    </source>
</evidence>